<sequence>MHLKLIPGVTDDPGDYIALEEQSKNTPAPKYQDLTEKEAPTQVSGYERTILETADAAPKAMPRQGLKRQTDYQYEDVNLGETDARKLPSVPQPDLQSEDDTEYEVPEMFEEYTGVHINTLGASKPITPRPMKILSIRLSWVEKGQRSLVKLPNSIGQQHPWTAAVKLQNKSKNFFKALLPYDHSRVRLDTDGSDIRSDYINASYIKNHQGKVSFIAAQGPREGTNEDFWRMVWKEDVETIVMLVDKDGTEQHSKDAQYWPHEVNRSQKYGAFTVLLMETTAFRSYILREMNVIKGNEKVHTSVDSMRFRAGSMEVFLLSLLTSSLSSNRSRIIRMEANIYWSIVVCNSLLAYWPQCSLFSWSDDVICKKIDESDVFTRRQFEVKHKRAEKSLIVDHFSFHGWSGNKPDVHKLREFIKYSRTKGTGPALVHCINGVGLSAVYVTVISELERIEKEGAVDVFRTLHRLRKQCPHAVQTQDEYLLCYELLRDHLNNPEEYAVVF</sequence>
<dbReference type="PANTHER" id="PTHR19134:SF562">
    <property type="entry name" value="PROTEIN-TYROSINE-PHOSPHATASE"/>
    <property type="match status" value="1"/>
</dbReference>
<dbReference type="EMBL" id="MRZV01000990">
    <property type="protein sequence ID" value="PIK41767.1"/>
    <property type="molecule type" value="Genomic_DNA"/>
</dbReference>
<evidence type="ECO:0000313" key="8">
    <source>
        <dbReference type="EMBL" id="PIK41767.1"/>
    </source>
</evidence>
<evidence type="ECO:0000256" key="4">
    <source>
        <dbReference type="ARBA" id="ARBA00022912"/>
    </source>
</evidence>
<dbReference type="PANTHER" id="PTHR19134">
    <property type="entry name" value="RECEPTOR-TYPE TYROSINE-PROTEIN PHOSPHATASE"/>
    <property type="match status" value="1"/>
</dbReference>
<feature type="domain" description="Tyrosine specific protein phosphatases" evidence="7">
    <location>
        <begin position="413"/>
        <end position="481"/>
    </location>
</feature>
<dbReference type="SUPFAM" id="SSF52799">
    <property type="entry name" value="(Phosphotyrosine protein) phosphatases II"/>
    <property type="match status" value="2"/>
</dbReference>
<dbReference type="InterPro" id="IPR003595">
    <property type="entry name" value="Tyr_Pase_cat"/>
</dbReference>
<protein>
    <recommendedName>
        <fullName evidence="2">protein-tyrosine-phosphatase</fullName>
        <ecNumber evidence="2">3.1.3.48</ecNumber>
    </recommendedName>
</protein>
<feature type="domain" description="Tyrosine-protein phosphatase" evidence="6">
    <location>
        <begin position="168"/>
        <end position="490"/>
    </location>
</feature>
<keyword evidence="8" id="KW-0675">Receptor</keyword>
<feature type="region of interest" description="Disordered" evidence="5">
    <location>
        <begin position="80"/>
        <end position="99"/>
    </location>
</feature>
<dbReference type="EC" id="3.1.3.48" evidence="2"/>
<dbReference type="AlphaFoldDB" id="A0A2G8K180"/>
<evidence type="ECO:0000256" key="1">
    <source>
        <dbReference type="ARBA" id="ARBA00009580"/>
    </source>
</evidence>
<comment type="caution">
    <text evidence="8">The sequence shown here is derived from an EMBL/GenBank/DDBJ whole genome shotgun (WGS) entry which is preliminary data.</text>
</comment>
<feature type="region of interest" description="Disordered" evidence="5">
    <location>
        <begin position="1"/>
        <end position="47"/>
    </location>
</feature>
<reference evidence="8 9" key="1">
    <citation type="journal article" date="2017" name="PLoS Biol.">
        <title>The sea cucumber genome provides insights into morphological evolution and visceral regeneration.</title>
        <authorList>
            <person name="Zhang X."/>
            <person name="Sun L."/>
            <person name="Yuan J."/>
            <person name="Sun Y."/>
            <person name="Gao Y."/>
            <person name="Zhang L."/>
            <person name="Li S."/>
            <person name="Dai H."/>
            <person name="Hamel J.F."/>
            <person name="Liu C."/>
            <person name="Yu Y."/>
            <person name="Liu S."/>
            <person name="Lin W."/>
            <person name="Guo K."/>
            <person name="Jin S."/>
            <person name="Xu P."/>
            <person name="Storey K.B."/>
            <person name="Huan P."/>
            <person name="Zhang T."/>
            <person name="Zhou Y."/>
            <person name="Zhang J."/>
            <person name="Lin C."/>
            <person name="Li X."/>
            <person name="Xing L."/>
            <person name="Huo D."/>
            <person name="Sun M."/>
            <person name="Wang L."/>
            <person name="Mercier A."/>
            <person name="Li F."/>
            <person name="Yang H."/>
            <person name="Xiang J."/>
        </authorList>
    </citation>
    <scope>NUCLEOTIDE SEQUENCE [LARGE SCALE GENOMIC DNA]</scope>
    <source>
        <strain evidence="8">Shaxun</strain>
        <tissue evidence="8">Muscle</tissue>
    </source>
</reference>
<dbReference type="InterPro" id="IPR000387">
    <property type="entry name" value="Tyr_Pase_dom"/>
</dbReference>
<dbReference type="Pfam" id="PF00102">
    <property type="entry name" value="Y_phosphatase"/>
    <property type="match status" value="2"/>
</dbReference>
<dbReference type="OrthoDB" id="10253954at2759"/>
<dbReference type="PROSITE" id="PS50055">
    <property type="entry name" value="TYR_PHOSPHATASE_PTP"/>
    <property type="match status" value="1"/>
</dbReference>
<organism evidence="8 9">
    <name type="scientific">Stichopus japonicus</name>
    <name type="common">Sea cucumber</name>
    <dbReference type="NCBI Taxonomy" id="307972"/>
    <lineage>
        <taxon>Eukaryota</taxon>
        <taxon>Metazoa</taxon>
        <taxon>Echinodermata</taxon>
        <taxon>Eleutherozoa</taxon>
        <taxon>Echinozoa</taxon>
        <taxon>Holothuroidea</taxon>
        <taxon>Aspidochirotacea</taxon>
        <taxon>Aspidochirotida</taxon>
        <taxon>Stichopodidae</taxon>
        <taxon>Apostichopus</taxon>
    </lineage>
</organism>
<accession>A0A2G8K180</accession>
<evidence type="ECO:0000256" key="3">
    <source>
        <dbReference type="ARBA" id="ARBA00022801"/>
    </source>
</evidence>
<dbReference type="STRING" id="307972.A0A2G8K180"/>
<gene>
    <name evidence="8" type="ORF">BSL78_21377</name>
</gene>
<evidence type="ECO:0000259" key="7">
    <source>
        <dbReference type="PROSITE" id="PS50056"/>
    </source>
</evidence>
<dbReference type="SMART" id="SM00194">
    <property type="entry name" value="PTPc"/>
    <property type="match status" value="1"/>
</dbReference>
<evidence type="ECO:0000256" key="5">
    <source>
        <dbReference type="SAM" id="MobiDB-lite"/>
    </source>
</evidence>
<keyword evidence="9" id="KW-1185">Reference proteome</keyword>
<dbReference type="PRINTS" id="PR00700">
    <property type="entry name" value="PRTYPHPHTASE"/>
</dbReference>
<keyword evidence="3" id="KW-0378">Hydrolase</keyword>
<keyword evidence="4" id="KW-0904">Protein phosphatase</keyword>
<dbReference type="InterPro" id="IPR050348">
    <property type="entry name" value="Protein-Tyr_Phosphatase"/>
</dbReference>
<dbReference type="Gene3D" id="3.90.190.10">
    <property type="entry name" value="Protein tyrosine phosphatase superfamily"/>
    <property type="match status" value="2"/>
</dbReference>
<proteinExistence type="inferred from homology"/>
<dbReference type="GO" id="GO:0004725">
    <property type="term" value="F:protein tyrosine phosphatase activity"/>
    <property type="evidence" value="ECO:0007669"/>
    <property type="project" value="InterPro"/>
</dbReference>
<evidence type="ECO:0000256" key="2">
    <source>
        <dbReference type="ARBA" id="ARBA00013064"/>
    </source>
</evidence>
<dbReference type="Proteomes" id="UP000230750">
    <property type="component" value="Unassembled WGS sequence"/>
</dbReference>
<dbReference type="CDD" id="cd00047">
    <property type="entry name" value="PTPc"/>
    <property type="match status" value="1"/>
</dbReference>
<dbReference type="InterPro" id="IPR029021">
    <property type="entry name" value="Prot-tyrosine_phosphatase-like"/>
</dbReference>
<dbReference type="PROSITE" id="PS50056">
    <property type="entry name" value="TYR_PHOSPHATASE_2"/>
    <property type="match status" value="1"/>
</dbReference>
<name>A0A2G8K180_STIJA</name>
<evidence type="ECO:0000259" key="6">
    <source>
        <dbReference type="PROSITE" id="PS50055"/>
    </source>
</evidence>
<evidence type="ECO:0000313" key="9">
    <source>
        <dbReference type="Proteomes" id="UP000230750"/>
    </source>
</evidence>
<dbReference type="SMART" id="SM00404">
    <property type="entry name" value="PTPc_motif"/>
    <property type="match status" value="1"/>
</dbReference>
<comment type="similarity">
    <text evidence="1">Belongs to the protein-tyrosine phosphatase family.</text>
</comment>
<dbReference type="InterPro" id="IPR000242">
    <property type="entry name" value="PTP_cat"/>
</dbReference>